<dbReference type="InterPro" id="IPR041698">
    <property type="entry name" value="Methyltransf_25"/>
</dbReference>
<protein>
    <recommendedName>
        <fullName evidence="5">Methyltransferase domain-containing protein</fullName>
    </recommendedName>
</protein>
<proteinExistence type="inferred from homology"/>
<evidence type="ECO:0000256" key="2">
    <source>
        <dbReference type="ARBA" id="ARBA00022603"/>
    </source>
</evidence>
<dbReference type="InterPro" id="IPR029063">
    <property type="entry name" value="SAM-dependent_MTases_sf"/>
</dbReference>
<evidence type="ECO:0000256" key="3">
    <source>
        <dbReference type="ARBA" id="ARBA00022679"/>
    </source>
</evidence>
<accession>A0A507FHD6</accession>
<sequence>MDTEQVTLQLLHKLYPTDDDIAPTDTNFPRWIEEDDTFAPFIPTSITRVIKALRMAECTPSDIVLDLGCGDGRICAAASALFGVTRAVGVECDPLVISQARNSWHTLCKTLSTIDAETVQFLEQDFRNVEMDPVRGWLQQVTVLVVFLSPEFALVFRDTLVRLFERGVTIVAICFNLDEVSGLTVKHGLDPRGDDDIWVYQKRT</sequence>
<comment type="caution">
    <text evidence="6">The sequence shown here is derived from an EMBL/GenBank/DDBJ whole genome shotgun (WGS) entry which is preliminary data.</text>
</comment>
<evidence type="ECO:0000313" key="6">
    <source>
        <dbReference type="EMBL" id="TPX75110.1"/>
    </source>
</evidence>
<reference evidence="6 7" key="1">
    <citation type="journal article" date="2019" name="Sci. Rep.">
        <title>Comparative genomics of chytrid fungi reveal insights into the obligate biotrophic and pathogenic lifestyle of Synchytrium endobioticum.</title>
        <authorList>
            <person name="van de Vossenberg B.T.L.H."/>
            <person name="Warris S."/>
            <person name="Nguyen H.D.T."/>
            <person name="van Gent-Pelzer M.P.E."/>
            <person name="Joly D.L."/>
            <person name="van de Geest H.C."/>
            <person name="Bonants P.J.M."/>
            <person name="Smith D.S."/>
            <person name="Levesque C.A."/>
            <person name="van der Lee T.A.J."/>
        </authorList>
    </citation>
    <scope>NUCLEOTIDE SEQUENCE [LARGE SCALE GENOMIC DNA]</scope>
    <source>
        <strain evidence="6 7">CBS 675.73</strain>
    </source>
</reference>
<dbReference type="STRING" id="246404.A0A507FHD6"/>
<evidence type="ECO:0000259" key="5">
    <source>
        <dbReference type="Pfam" id="PF13649"/>
    </source>
</evidence>
<keyword evidence="3" id="KW-0808">Transferase</keyword>
<dbReference type="Gene3D" id="3.40.50.150">
    <property type="entry name" value="Vaccinia Virus protein VP39"/>
    <property type="match status" value="1"/>
</dbReference>
<gene>
    <name evidence="6" type="ORF">CcCBS67573_g03625</name>
</gene>
<dbReference type="GO" id="GO:1905706">
    <property type="term" value="P:regulation of mitochondrial ATP synthesis coupled proton transport"/>
    <property type="evidence" value="ECO:0007669"/>
    <property type="project" value="TreeGrafter"/>
</dbReference>
<dbReference type="GO" id="GO:0016279">
    <property type="term" value="F:protein-lysine N-methyltransferase activity"/>
    <property type="evidence" value="ECO:0007669"/>
    <property type="project" value="InterPro"/>
</dbReference>
<name>A0A507FHD6_9FUNG</name>
<dbReference type="Proteomes" id="UP000320333">
    <property type="component" value="Unassembled WGS sequence"/>
</dbReference>
<keyword evidence="4" id="KW-0949">S-adenosyl-L-methionine</keyword>
<evidence type="ECO:0000256" key="4">
    <source>
        <dbReference type="ARBA" id="ARBA00022691"/>
    </source>
</evidence>
<comment type="similarity">
    <text evidence="1">Belongs to the ANT/ATPSC lysine N-methyltransferase family.</text>
</comment>
<keyword evidence="7" id="KW-1185">Reference proteome</keyword>
<dbReference type="PANTHER" id="PTHR13610">
    <property type="entry name" value="METHYLTRANSFERASE DOMAIN-CONTAINING PROTEIN"/>
    <property type="match status" value="1"/>
</dbReference>
<dbReference type="EMBL" id="QEAP01000095">
    <property type="protein sequence ID" value="TPX75110.1"/>
    <property type="molecule type" value="Genomic_DNA"/>
</dbReference>
<dbReference type="AlphaFoldDB" id="A0A507FHD6"/>
<dbReference type="Pfam" id="PF13649">
    <property type="entry name" value="Methyltransf_25"/>
    <property type="match status" value="1"/>
</dbReference>
<feature type="domain" description="Methyltransferase" evidence="5">
    <location>
        <begin position="64"/>
        <end position="127"/>
    </location>
</feature>
<dbReference type="InterPro" id="IPR026170">
    <property type="entry name" value="FAM173A/B"/>
</dbReference>
<dbReference type="GO" id="GO:0005739">
    <property type="term" value="C:mitochondrion"/>
    <property type="evidence" value="ECO:0007669"/>
    <property type="project" value="TreeGrafter"/>
</dbReference>
<dbReference type="PANTHER" id="PTHR13610:SF11">
    <property type="entry name" value="METHYLTRANSFERASE DOMAIN-CONTAINING PROTEIN"/>
    <property type="match status" value="1"/>
</dbReference>
<organism evidence="6 7">
    <name type="scientific">Chytriomyces confervae</name>
    <dbReference type="NCBI Taxonomy" id="246404"/>
    <lineage>
        <taxon>Eukaryota</taxon>
        <taxon>Fungi</taxon>
        <taxon>Fungi incertae sedis</taxon>
        <taxon>Chytridiomycota</taxon>
        <taxon>Chytridiomycota incertae sedis</taxon>
        <taxon>Chytridiomycetes</taxon>
        <taxon>Chytridiales</taxon>
        <taxon>Chytriomycetaceae</taxon>
        <taxon>Chytriomyces</taxon>
    </lineage>
</organism>
<keyword evidence="2" id="KW-0489">Methyltransferase</keyword>
<dbReference type="OrthoDB" id="66144at2759"/>
<dbReference type="CDD" id="cd02440">
    <property type="entry name" value="AdoMet_MTases"/>
    <property type="match status" value="1"/>
</dbReference>
<evidence type="ECO:0000313" key="7">
    <source>
        <dbReference type="Proteomes" id="UP000320333"/>
    </source>
</evidence>
<dbReference type="GO" id="GO:0032259">
    <property type="term" value="P:methylation"/>
    <property type="evidence" value="ECO:0007669"/>
    <property type="project" value="UniProtKB-KW"/>
</dbReference>
<evidence type="ECO:0000256" key="1">
    <source>
        <dbReference type="ARBA" id="ARBA00010633"/>
    </source>
</evidence>
<dbReference type="SUPFAM" id="SSF53335">
    <property type="entry name" value="S-adenosyl-L-methionine-dependent methyltransferases"/>
    <property type="match status" value="1"/>
</dbReference>